<accession>A0A2W1LV64</accession>
<keyword evidence="4 6" id="KW-0663">Pyridoxal phosphate</keyword>
<evidence type="ECO:0000256" key="7">
    <source>
        <dbReference type="RuleBase" id="RU000382"/>
    </source>
</evidence>
<dbReference type="InterPro" id="IPR021115">
    <property type="entry name" value="Pyridoxal-P_BS"/>
</dbReference>
<protein>
    <submittedName>
        <fullName evidence="8">Aspartate aminotransferase family protein</fullName>
    </submittedName>
</protein>
<dbReference type="Proteomes" id="UP000249522">
    <property type="component" value="Unassembled WGS sequence"/>
</dbReference>
<evidence type="ECO:0000256" key="6">
    <source>
        <dbReference type="PIRSR" id="PIRSR602129-50"/>
    </source>
</evidence>
<keyword evidence="8" id="KW-0032">Aminotransferase</keyword>
<dbReference type="AlphaFoldDB" id="A0A2W1LV64"/>
<comment type="cofactor">
    <cofactor evidence="1 6 7">
        <name>pyridoxal 5'-phosphate</name>
        <dbReference type="ChEBI" id="CHEBI:597326"/>
    </cofactor>
</comment>
<gene>
    <name evidence="8" type="ORF">DNH61_12730</name>
</gene>
<dbReference type="InterPro" id="IPR015422">
    <property type="entry name" value="PyrdxlP-dep_Trfase_small"/>
</dbReference>
<dbReference type="Gene3D" id="3.90.1150.10">
    <property type="entry name" value="Aspartate Aminotransferase, domain 1"/>
    <property type="match status" value="1"/>
</dbReference>
<evidence type="ECO:0000256" key="4">
    <source>
        <dbReference type="ARBA" id="ARBA00022898"/>
    </source>
</evidence>
<proteinExistence type="inferred from homology"/>
<keyword evidence="5 7" id="KW-0456">Lyase</keyword>
<keyword evidence="8" id="KW-0808">Transferase</keyword>
<dbReference type="CDD" id="cd06450">
    <property type="entry name" value="DOPA_deC_like"/>
    <property type="match status" value="1"/>
</dbReference>
<dbReference type="InterPro" id="IPR002129">
    <property type="entry name" value="PyrdxlP-dep_de-COase"/>
</dbReference>
<dbReference type="InterPro" id="IPR015421">
    <property type="entry name" value="PyrdxlP-dep_Trfase_major"/>
</dbReference>
<keyword evidence="9" id="KW-1185">Reference proteome</keyword>
<dbReference type="GO" id="GO:0030170">
    <property type="term" value="F:pyridoxal phosphate binding"/>
    <property type="evidence" value="ECO:0007669"/>
    <property type="project" value="InterPro"/>
</dbReference>
<dbReference type="GO" id="GO:0008483">
    <property type="term" value="F:transaminase activity"/>
    <property type="evidence" value="ECO:0007669"/>
    <property type="project" value="UniProtKB-KW"/>
</dbReference>
<evidence type="ECO:0000313" key="8">
    <source>
        <dbReference type="EMBL" id="PZD95397.1"/>
    </source>
</evidence>
<evidence type="ECO:0000313" key="9">
    <source>
        <dbReference type="Proteomes" id="UP000249522"/>
    </source>
</evidence>
<dbReference type="GO" id="GO:0004058">
    <property type="term" value="F:aromatic-L-amino-acid decarboxylase activity"/>
    <property type="evidence" value="ECO:0007669"/>
    <property type="project" value="UniProtKB-ARBA"/>
</dbReference>
<dbReference type="PROSITE" id="PS00392">
    <property type="entry name" value="DDC_GAD_HDC_YDC"/>
    <property type="match status" value="1"/>
</dbReference>
<evidence type="ECO:0000256" key="5">
    <source>
        <dbReference type="ARBA" id="ARBA00023239"/>
    </source>
</evidence>
<dbReference type="Pfam" id="PF00282">
    <property type="entry name" value="Pyridoxal_deC"/>
    <property type="match status" value="1"/>
</dbReference>
<comment type="similarity">
    <text evidence="2 7">Belongs to the group II decarboxylase family.</text>
</comment>
<dbReference type="InterPro" id="IPR015424">
    <property type="entry name" value="PyrdxlP-dep_Trfase"/>
</dbReference>
<dbReference type="PANTHER" id="PTHR45677:SF8">
    <property type="entry name" value="CYSTEINE SULFINIC ACID DECARBOXYLASE"/>
    <property type="match status" value="1"/>
</dbReference>
<evidence type="ECO:0000256" key="2">
    <source>
        <dbReference type="ARBA" id="ARBA00009533"/>
    </source>
</evidence>
<name>A0A2W1LV64_9BACL</name>
<dbReference type="EMBL" id="QKRB01000044">
    <property type="protein sequence ID" value="PZD95397.1"/>
    <property type="molecule type" value="Genomic_DNA"/>
</dbReference>
<keyword evidence="3" id="KW-0210">Decarboxylase</keyword>
<dbReference type="GO" id="GO:0005737">
    <property type="term" value="C:cytoplasm"/>
    <property type="evidence" value="ECO:0007669"/>
    <property type="project" value="TreeGrafter"/>
</dbReference>
<dbReference type="GO" id="GO:0019752">
    <property type="term" value="P:carboxylic acid metabolic process"/>
    <property type="evidence" value="ECO:0007669"/>
    <property type="project" value="InterPro"/>
</dbReference>
<reference evidence="8 9" key="1">
    <citation type="submission" date="2018-06" db="EMBL/GenBank/DDBJ databases">
        <title>Paenibacillus imtechensis sp. nov.</title>
        <authorList>
            <person name="Pinnaka A.K."/>
            <person name="Singh H."/>
            <person name="Kaur M."/>
        </authorList>
    </citation>
    <scope>NUCLEOTIDE SEQUENCE [LARGE SCALE GENOMIC DNA]</scope>
    <source>
        <strain evidence="8 9">SMB1</strain>
    </source>
</reference>
<dbReference type="Gene3D" id="3.40.640.10">
    <property type="entry name" value="Type I PLP-dependent aspartate aminotransferase-like (Major domain)"/>
    <property type="match status" value="1"/>
</dbReference>
<organism evidence="8 9">
    <name type="scientific">Paenibacillus sambharensis</name>
    <dbReference type="NCBI Taxonomy" id="1803190"/>
    <lineage>
        <taxon>Bacteria</taxon>
        <taxon>Bacillati</taxon>
        <taxon>Bacillota</taxon>
        <taxon>Bacilli</taxon>
        <taxon>Bacillales</taxon>
        <taxon>Paenibacillaceae</taxon>
        <taxon>Paenibacillus</taxon>
    </lineage>
</organism>
<dbReference type="OrthoDB" id="9803665at2"/>
<dbReference type="PANTHER" id="PTHR45677">
    <property type="entry name" value="GLUTAMATE DECARBOXYLASE-RELATED"/>
    <property type="match status" value="1"/>
</dbReference>
<feature type="modified residue" description="N6-(pyridoxal phosphate)lysine" evidence="6">
    <location>
        <position position="322"/>
    </location>
</feature>
<comment type="caution">
    <text evidence="8">The sequence shown here is derived from an EMBL/GenBank/DDBJ whole genome shotgun (WGS) entry which is preliminary data.</text>
</comment>
<sequence>MKGDNNMSSDIFKQPLFLHSSESSQAAYRAMMSGAADVLVRHYAGLEQPYSGLGPDVLERLIGNIEVCPEEEGMPMPELLELMGSAVLRNSAIVTDPLCIAHLHCPPLMPALAAEALIAASNQSMDSWDQSMAATLLEEKLIRWLNELLGYGQHADGVFTSGGTQSNFMGIMLARDHYALERWGWNVQQQGLPPEAGRLRLLCSEEAHFSVKQAASLLGLGHQAVVPVKTDARRRMCPLRLEETIARLVSEGLYPFAIVATAGTTDYAAVDPLSAIAEIAARHGIWLHVDAAYGGALALSSQYGGLLDGIGGADSITVDFHKLFFQPISCGAFLLRDKRRFRLLRLTADYLNPEDEEGTGPPNLVVKSVQTTRRFDALKLYMSLKHVGRRQFGELVDRTIRTAKAAAELIRRESCFTLMADPVINTVVFAYRPQLAEGRFAGQSASSGTGLTAADQLNLTIRERLLAEGTGVIARTKSDGRVCLKLTILNPLTGPQHITVLLERIRTIGWELETEIPNGKETVAR</sequence>
<evidence type="ECO:0000256" key="3">
    <source>
        <dbReference type="ARBA" id="ARBA00022793"/>
    </source>
</evidence>
<dbReference type="SUPFAM" id="SSF53383">
    <property type="entry name" value="PLP-dependent transferases"/>
    <property type="match status" value="1"/>
</dbReference>
<evidence type="ECO:0000256" key="1">
    <source>
        <dbReference type="ARBA" id="ARBA00001933"/>
    </source>
</evidence>